<protein>
    <submittedName>
        <fullName evidence="8">PKHD-type hydroxylase</fullName>
    </submittedName>
</protein>
<dbReference type="Proteomes" id="UP000469430">
    <property type="component" value="Unassembled WGS sequence"/>
</dbReference>
<dbReference type="PROSITE" id="PS51471">
    <property type="entry name" value="FE2OG_OXY"/>
    <property type="match status" value="1"/>
</dbReference>
<keyword evidence="4" id="KW-0223">Dioxygenase</keyword>
<dbReference type="Pfam" id="PF18331">
    <property type="entry name" value="PKHD_C"/>
    <property type="match status" value="1"/>
</dbReference>
<comment type="caution">
    <text evidence="8">The sequence shown here is derived from an EMBL/GenBank/DDBJ whole genome shotgun (WGS) entry which is preliminary data.</text>
</comment>
<evidence type="ECO:0000256" key="3">
    <source>
        <dbReference type="ARBA" id="ARBA00022896"/>
    </source>
</evidence>
<dbReference type="SMART" id="SM00702">
    <property type="entry name" value="P4Hc"/>
    <property type="match status" value="1"/>
</dbReference>
<dbReference type="InterPro" id="IPR006620">
    <property type="entry name" value="Pro_4_hyd_alph"/>
</dbReference>
<dbReference type="PANTHER" id="PTHR41536">
    <property type="entry name" value="PKHD-TYPE HYDROXYLASE YBIX"/>
    <property type="match status" value="1"/>
</dbReference>
<feature type="domain" description="Fe2OG dioxygenase" evidence="7">
    <location>
        <begin position="60"/>
        <end position="222"/>
    </location>
</feature>
<dbReference type="RefSeq" id="WP_377018598.1">
    <property type="nucleotide sequence ID" value="NZ_JBHSCP010000001.1"/>
</dbReference>
<evidence type="ECO:0000256" key="5">
    <source>
        <dbReference type="ARBA" id="ARBA00023002"/>
    </source>
</evidence>
<accession>A0A6I4TPJ0</accession>
<evidence type="ECO:0000256" key="1">
    <source>
        <dbReference type="ARBA" id="ARBA00001961"/>
    </source>
</evidence>
<keyword evidence="6" id="KW-0408">Iron</keyword>
<dbReference type="GO" id="GO:0006879">
    <property type="term" value="P:intracellular iron ion homeostasis"/>
    <property type="evidence" value="ECO:0007669"/>
    <property type="project" value="TreeGrafter"/>
</dbReference>
<dbReference type="PANTHER" id="PTHR41536:SF1">
    <property type="entry name" value="PKHD-TYPE HYDROXYLASE YBIX"/>
    <property type="match status" value="1"/>
</dbReference>
<name>A0A6I4TPJ0_9SPHN</name>
<dbReference type="InterPro" id="IPR041097">
    <property type="entry name" value="PKHD_C"/>
</dbReference>
<dbReference type="Pfam" id="PF13640">
    <property type="entry name" value="2OG-FeII_Oxy_3"/>
    <property type="match status" value="1"/>
</dbReference>
<evidence type="ECO:0000313" key="9">
    <source>
        <dbReference type="Proteomes" id="UP000469430"/>
    </source>
</evidence>
<dbReference type="InterPro" id="IPR044862">
    <property type="entry name" value="Pro_4_hyd_alph_FE2OG_OXY"/>
</dbReference>
<gene>
    <name evidence="8" type="ORF">GRI97_01775</name>
</gene>
<evidence type="ECO:0000256" key="2">
    <source>
        <dbReference type="ARBA" id="ARBA00022723"/>
    </source>
</evidence>
<dbReference type="GO" id="GO:0006974">
    <property type="term" value="P:DNA damage response"/>
    <property type="evidence" value="ECO:0007669"/>
    <property type="project" value="TreeGrafter"/>
</dbReference>
<dbReference type="InterPro" id="IPR005123">
    <property type="entry name" value="Oxoglu/Fe-dep_dioxygenase_dom"/>
</dbReference>
<keyword evidence="5" id="KW-0560">Oxidoreductase</keyword>
<dbReference type="AlphaFoldDB" id="A0A6I4TPJ0"/>
<reference evidence="8 9" key="1">
    <citation type="submission" date="2019-12" db="EMBL/GenBank/DDBJ databases">
        <title>Genomic-based taxomic classification of the family Erythrobacteraceae.</title>
        <authorList>
            <person name="Xu L."/>
        </authorList>
    </citation>
    <scope>NUCLEOTIDE SEQUENCE [LARGE SCALE GENOMIC DNA]</scope>
    <source>
        <strain evidence="8 9">S36</strain>
    </source>
</reference>
<keyword evidence="9" id="KW-1185">Reference proteome</keyword>
<evidence type="ECO:0000259" key="7">
    <source>
        <dbReference type="PROSITE" id="PS51471"/>
    </source>
</evidence>
<evidence type="ECO:0000256" key="4">
    <source>
        <dbReference type="ARBA" id="ARBA00022964"/>
    </source>
</evidence>
<dbReference type="Gene3D" id="2.60.120.620">
    <property type="entry name" value="q2cbj1_9rhob like domain"/>
    <property type="match status" value="1"/>
</dbReference>
<proteinExistence type="predicted"/>
<sequence length="271" mass="29377">MFRRPLTTSCGSNCAGKGGCRGLGGLGLALSLARQDRPCPMPKPSRMDNAMLLTIPNVLTADVARTVRDRVNASRTLNVPLDMHQRGAAETGQTHDDGWLVRSIQAELTTALMDNAAFLSAALPHSLQEPRFERCCVGEVPGPHRRPLATTTGGPRGDLTATLFLTDPEEYDGGELEVEGSFGRLGFRLPAGHMVLFPTDSRHRTTPVTRGERVSCSFAVQSLVGDHSARETLYDLDRTVQALGAERGKGDVHVLRLAGIHYSLVRRWAEA</sequence>
<evidence type="ECO:0000256" key="6">
    <source>
        <dbReference type="ARBA" id="ARBA00023004"/>
    </source>
</evidence>
<dbReference type="GO" id="GO:0031418">
    <property type="term" value="F:L-ascorbic acid binding"/>
    <property type="evidence" value="ECO:0007669"/>
    <property type="project" value="UniProtKB-KW"/>
</dbReference>
<dbReference type="Gene3D" id="4.10.860.20">
    <property type="entry name" value="Rabenosyn, Rab binding domain"/>
    <property type="match status" value="1"/>
</dbReference>
<dbReference type="GO" id="GO:0016706">
    <property type="term" value="F:2-oxoglutarate-dependent dioxygenase activity"/>
    <property type="evidence" value="ECO:0007669"/>
    <property type="project" value="InterPro"/>
</dbReference>
<dbReference type="InterPro" id="IPR023550">
    <property type="entry name" value="PKHD_hydroxylase"/>
</dbReference>
<dbReference type="GO" id="GO:0005506">
    <property type="term" value="F:iron ion binding"/>
    <property type="evidence" value="ECO:0007669"/>
    <property type="project" value="InterPro"/>
</dbReference>
<organism evidence="8 9">
    <name type="scientific">Croceibacterium xixiisoli</name>
    <dbReference type="NCBI Taxonomy" id="1476466"/>
    <lineage>
        <taxon>Bacteria</taxon>
        <taxon>Pseudomonadati</taxon>
        <taxon>Pseudomonadota</taxon>
        <taxon>Alphaproteobacteria</taxon>
        <taxon>Sphingomonadales</taxon>
        <taxon>Erythrobacteraceae</taxon>
        <taxon>Croceibacterium</taxon>
    </lineage>
</organism>
<comment type="cofactor">
    <cofactor evidence="1">
        <name>L-ascorbate</name>
        <dbReference type="ChEBI" id="CHEBI:38290"/>
    </cofactor>
</comment>
<dbReference type="EMBL" id="WTYJ01000001">
    <property type="protein sequence ID" value="MXO97716.1"/>
    <property type="molecule type" value="Genomic_DNA"/>
</dbReference>
<evidence type="ECO:0000313" key="8">
    <source>
        <dbReference type="EMBL" id="MXO97716.1"/>
    </source>
</evidence>
<keyword evidence="3" id="KW-0847">Vitamin C</keyword>
<keyword evidence="2" id="KW-0479">Metal-binding</keyword>